<evidence type="ECO:0000313" key="5">
    <source>
        <dbReference type="Proteomes" id="UP001172673"/>
    </source>
</evidence>
<feature type="compositionally biased region" description="Gly residues" evidence="1">
    <location>
        <begin position="252"/>
        <end position="265"/>
    </location>
</feature>
<dbReference type="Proteomes" id="UP001172673">
    <property type="component" value="Unassembled WGS sequence"/>
</dbReference>
<feature type="region of interest" description="Disordered" evidence="1">
    <location>
        <begin position="248"/>
        <end position="279"/>
    </location>
</feature>
<evidence type="ECO:0000256" key="2">
    <source>
        <dbReference type="SAM" id="Phobius"/>
    </source>
</evidence>
<protein>
    <recommendedName>
        <fullName evidence="6">Extracellular membrane protein CFEM domain-containing protein</fullName>
    </recommendedName>
</protein>
<keyword evidence="2" id="KW-0812">Transmembrane</keyword>
<accession>A0AA38X095</accession>
<evidence type="ECO:0000256" key="1">
    <source>
        <dbReference type="SAM" id="MobiDB-lite"/>
    </source>
</evidence>
<keyword evidence="2" id="KW-0472">Membrane</keyword>
<feature type="transmembrane region" description="Helical" evidence="2">
    <location>
        <begin position="283"/>
        <end position="307"/>
    </location>
</feature>
<dbReference type="AlphaFoldDB" id="A0AA38X095"/>
<sequence length="393" mass="42609">MTLPFCTWYLPAFSILGLFSRLLWQRNHSKNETTAEEHILYGKADEQGRLQQGVMRLRHMHDQGDANALTIKYAMSKTAYNLTSKRQRVALLFGRSKDTDFLFSWRAVRPGSFLFTFPLREIPTMFPTSQLSIRLPLALSFLAFISSSQGCSTASLPPIYNAYSDCAAQCLACPDSDYVNNFAHNCNYTNGDCCRSKYHTVIAASWDCVWDSCNGMKLAQESFDAFVEHCKNVGVPLAGVDVPQGYNLNDTGTGGGNNGGNGTGSSEGSPATDDAKKGSSSHLATGTIVGIVTGSVVAAAGIVGAIFKCLSYRHRKKHGATNNNNNQLVPWQPAWQGMPAGALTGDADGRAKYTRKQTSFAGLHRTTETFEIARQPTPPAAAVLGRGRILGEV</sequence>
<keyword evidence="2" id="KW-1133">Transmembrane helix</keyword>
<proteinExistence type="predicted"/>
<evidence type="ECO:0000256" key="3">
    <source>
        <dbReference type="SAM" id="SignalP"/>
    </source>
</evidence>
<feature type="chain" id="PRO_5041219148" description="Extracellular membrane protein CFEM domain-containing protein" evidence="3">
    <location>
        <begin position="26"/>
        <end position="393"/>
    </location>
</feature>
<reference evidence="4" key="1">
    <citation type="submission" date="2022-10" db="EMBL/GenBank/DDBJ databases">
        <title>Culturing micro-colonial fungi from biological soil crusts in the Mojave desert and describing Neophaeococcomyces mojavensis, and introducing the new genera and species Taxawa tesnikishii.</title>
        <authorList>
            <person name="Kurbessoian T."/>
            <person name="Stajich J.E."/>
        </authorList>
    </citation>
    <scope>NUCLEOTIDE SEQUENCE</scope>
    <source>
        <strain evidence="4">TK_41</strain>
    </source>
</reference>
<keyword evidence="5" id="KW-1185">Reference proteome</keyword>
<gene>
    <name evidence="4" type="ORF">H2200_011212</name>
</gene>
<keyword evidence="3" id="KW-0732">Signal</keyword>
<dbReference type="EMBL" id="JAPDRK010000019">
    <property type="protein sequence ID" value="KAJ9604378.1"/>
    <property type="molecule type" value="Genomic_DNA"/>
</dbReference>
<evidence type="ECO:0008006" key="6">
    <source>
        <dbReference type="Google" id="ProtNLM"/>
    </source>
</evidence>
<feature type="signal peptide" evidence="3">
    <location>
        <begin position="1"/>
        <end position="25"/>
    </location>
</feature>
<comment type="caution">
    <text evidence="4">The sequence shown here is derived from an EMBL/GenBank/DDBJ whole genome shotgun (WGS) entry which is preliminary data.</text>
</comment>
<evidence type="ECO:0000313" key="4">
    <source>
        <dbReference type="EMBL" id="KAJ9604378.1"/>
    </source>
</evidence>
<name>A0AA38X095_9EURO</name>
<organism evidence="4 5">
    <name type="scientific">Cladophialophora chaetospira</name>
    <dbReference type="NCBI Taxonomy" id="386627"/>
    <lineage>
        <taxon>Eukaryota</taxon>
        <taxon>Fungi</taxon>
        <taxon>Dikarya</taxon>
        <taxon>Ascomycota</taxon>
        <taxon>Pezizomycotina</taxon>
        <taxon>Eurotiomycetes</taxon>
        <taxon>Chaetothyriomycetidae</taxon>
        <taxon>Chaetothyriales</taxon>
        <taxon>Herpotrichiellaceae</taxon>
        <taxon>Cladophialophora</taxon>
    </lineage>
</organism>